<comment type="caution">
    <text evidence="10">The sequence shown here is derived from an EMBL/GenBank/DDBJ whole genome shotgun (WGS) entry which is preliminary data.</text>
</comment>
<feature type="region of interest" description="Disordered" evidence="6">
    <location>
        <begin position="782"/>
        <end position="818"/>
    </location>
</feature>
<feature type="region of interest" description="Disordered" evidence="6">
    <location>
        <begin position="912"/>
        <end position="963"/>
    </location>
</feature>
<feature type="compositionally biased region" description="Basic and acidic residues" evidence="6">
    <location>
        <begin position="733"/>
        <end position="747"/>
    </location>
</feature>
<dbReference type="SUPFAM" id="SSF82754">
    <property type="entry name" value="C-terminal, gelsolin-like domain of Sec23/24"/>
    <property type="match status" value="1"/>
</dbReference>
<dbReference type="GO" id="GO:0090110">
    <property type="term" value="P:COPII-coated vesicle cargo loading"/>
    <property type="evidence" value="ECO:0007669"/>
    <property type="project" value="TreeGrafter"/>
</dbReference>
<dbReference type="SUPFAM" id="SSF81811">
    <property type="entry name" value="Helical domain of Sec23/24"/>
    <property type="match status" value="1"/>
</dbReference>
<feature type="compositionally biased region" description="Gly residues" evidence="6">
    <location>
        <begin position="914"/>
        <end position="931"/>
    </location>
</feature>
<feature type="compositionally biased region" description="Polar residues" evidence="6">
    <location>
        <begin position="246"/>
        <end position="257"/>
    </location>
</feature>
<dbReference type="InterPro" id="IPR036465">
    <property type="entry name" value="vWFA_dom_sf"/>
</dbReference>
<dbReference type="GO" id="GO:0070971">
    <property type="term" value="C:endoplasmic reticulum exit site"/>
    <property type="evidence" value="ECO:0007669"/>
    <property type="project" value="TreeGrafter"/>
</dbReference>
<evidence type="ECO:0000256" key="4">
    <source>
        <dbReference type="ARBA" id="ARBA00022927"/>
    </source>
</evidence>
<dbReference type="Gene3D" id="3.40.50.410">
    <property type="entry name" value="von Willebrand factor, type A domain"/>
    <property type="match status" value="1"/>
</dbReference>
<feature type="region of interest" description="Disordered" evidence="6">
    <location>
        <begin position="1"/>
        <end position="33"/>
    </location>
</feature>
<evidence type="ECO:0000259" key="8">
    <source>
        <dbReference type="Pfam" id="PF04811"/>
    </source>
</evidence>
<dbReference type="InterPro" id="IPR006895">
    <property type="entry name" value="Znf_Sec23_Sec24"/>
</dbReference>
<sequence length="1540" mass="165271">MQQSYPHRYPAPACNGDMQAGSPPQQQVQQYGTSPAAVCQIPALEFRAGASPSQPPYCNSNEQAPVNWYQQPPSQSLVSVPQQYFPSASYSGAAPALSASLFPGNPVSAFATETTPVVAYSQPDPIQGSSDRGHFPHPTTSQFPNPTAPNYPSDPYKDAANPPLLPAESVSTPGQPVHEQQSLSDAAHRAPGPVFEGHQRVRKGEQSVGDTGVGRETKAAAFVAPPLEFRGHSEQPAYGGVQAQSFASTGRSVSNPVENDRYTRPPSEGAVPASGGEPSVRSSSMMQDAFVPPQPGVHAVPPQQGVHTSHHPGRGGEAARVSQEQPSGSVGSERPERQAPPLEGMAIQQSSGSTDDLSGQRWSPDASLLAAQGQSQTGAARGQSVGGEAVPNEYRTATVAPNYAQAEGNYGYQRNDGGYVGVAGGSCVSSQSGQNSIGEVGQGYPSGPSQERQQLQKAAPIQPVSASISTSSRRRPSPEPSASSPSPSTFELASRGGSQQSASSPASSAGPGSAQPGGTENAASGDASSPPPPRMSTLTRPVNSRIDPCQVPRPEGRSETVTQEGGRVFESDKYNLPPNPCSVYTVLDRGSCSCRYVRCTLNHVPAFSHTLSLSSLFFGILVQPFAQKGPCEEPIPVVDLTETSPLFTHHLSAKNRSGGAVDGGGSEGRKAAKAGKNTSEGPVRCPRCRAYINPFMAWAAGGNECVCNLCDHHFLLPEYYMEALHLYRSQMHGDGRPGYEDRNGDTRRKARPQGIERNELWKGSVDFVAPPGFEAKFEARRKAGNTVAADPHSSTRSQTPAASAETPEPADSQAAPGAGLYGSQEVPLAFSPSQRRAREEEAETKLLQRFPCVVFVVDVSMAAVRSNLANSCLHAIAELLRTTQGTLRTQIALVLYSDRLIFFPRKRPLRRRGVGGAGGADGGDLGPGHGGTAKRHSEGDAQTQGGHAGSWSEAHETDAQTEVTPEKIQAVFVSDVDDPFMPAPIDLLFFTPHQYPELLALLQELPKFLGELNSEAGERSVGNAALRAAVDLVCDRGAGGMVEIFYASPPNHGVGSLKSDPMGKVTTGVGGASFEVQQREFYEGLLMDCSGGGVCVDVHAYPSTRNAKMLLQTLGSIATHTGGKVFYQHDFIWNRDYMRIYEDLHRLLTSPLAFMCEAKLRTSTGVAVDKILAPFGGPRVLYDQTAFRIPRMDADMTIAFLCKHVQQLDSVKQVYVQFVCAYTPLQPMESGRSPDGSHESSPPRRYLRVHTLSMPVTFSLSSLFRFAEVESTVAVMTRLAAKMVLHSEKDWREKTMEPLVSILHAYRANCASTSSAGQLILPDSLKLLPVYIMSLFKHAAFRSSEVREDERIWHLIRFMGLPVHAYPGLLYPRVFPIHRSYLEKAREKKMLQRAGLPTGVADNVYLPDSLAATGVKISSDGVFLCDVGTALFLYVGQHVKPEYLAALFGEGAVVNEENAPFLQLRTDDDSAGSIVSRIVGQIRKDKATLPYLPLRVVNANSLDETRLLTHLVEDAIAGEGCYVDFLCGLHKMVHSKLDES</sequence>
<dbReference type="InterPro" id="IPR050550">
    <property type="entry name" value="SEC23_SEC24_subfamily"/>
</dbReference>
<feature type="compositionally biased region" description="Polar residues" evidence="6">
    <location>
        <begin position="138"/>
        <end position="150"/>
    </location>
</feature>
<feature type="region of interest" description="Disordered" evidence="6">
    <location>
        <begin position="733"/>
        <end position="756"/>
    </location>
</feature>
<feature type="domain" description="Sec23/Sec24 trunk" evidence="8">
    <location>
        <begin position="851"/>
        <end position="1147"/>
    </location>
</feature>
<comment type="subcellular location">
    <subcellularLocation>
        <location evidence="1">Golgi apparatus membrane</location>
    </subcellularLocation>
</comment>
<feature type="compositionally biased region" description="Low complexity" evidence="6">
    <location>
        <begin position="480"/>
        <end position="528"/>
    </location>
</feature>
<dbReference type="GO" id="GO:0000149">
    <property type="term" value="F:SNARE binding"/>
    <property type="evidence" value="ECO:0007669"/>
    <property type="project" value="TreeGrafter"/>
</dbReference>
<dbReference type="Pfam" id="PF04811">
    <property type="entry name" value="Sec23_trunk"/>
    <property type="match status" value="1"/>
</dbReference>
<feature type="compositionally biased region" description="Polar residues" evidence="6">
    <location>
        <begin position="169"/>
        <end position="184"/>
    </location>
</feature>
<dbReference type="VEuPathDB" id="ToxoDB:TGRUB_226510"/>
<proteinExistence type="inferred from homology"/>
<dbReference type="Pfam" id="PF04810">
    <property type="entry name" value="zf-Sec23_Sec24"/>
    <property type="match status" value="1"/>
</dbReference>
<dbReference type="InterPro" id="IPR036174">
    <property type="entry name" value="Znf_Sec23_Sec24_sf"/>
</dbReference>
<keyword evidence="4" id="KW-0653">Protein transport</keyword>
<feature type="domain" description="Sec23/Sec24 helical" evidence="9">
    <location>
        <begin position="1270"/>
        <end position="1364"/>
    </location>
</feature>
<dbReference type="SUPFAM" id="SSF82919">
    <property type="entry name" value="Zn-finger domain of Sec23/24"/>
    <property type="match status" value="1"/>
</dbReference>
<feature type="region of interest" description="Disordered" evidence="6">
    <location>
        <begin position="246"/>
        <end position="389"/>
    </location>
</feature>
<dbReference type="GO" id="GO:0006886">
    <property type="term" value="P:intracellular protein transport"/>
    <property type="evidence" value="ECO:0007669"/>
    <property type="project" value="InterPro"/>
</dbReference>
<evidence type="ECO:0000256" key="1">
    <source>
        <dbReference type="ARBA" id="ARBA00004394"/>
    </source>
</evidence>
<evidence type="ECO:0000256" key="5">
    <source>
        <dbReference type="ARBA" id="ARBA00023034"/>
    </source>
</evidence>
<dbReference type="Pfam" id="PF04815">
    <property type="entry name" value="Sec23_helical"/>
    <property type="match status" value="1"/>
</dbReference>
<keyword evidence="5" id="KW-0333">Golgi apparatus</keyword>
<dbReference type="PANTHER" id="PTHR13803">
    <property type="entry name" value="SEC24-RELATED PROTEIN"/>
    <property type="match status" value="1"/>
</dbReference>
<feature type="region of interest" description="Disordered" evidence="6">
    <location>
        <begin position="120"/>
        <end position="216"/>
    </location>
</feature>
<dbReference type="GO" id="GO:0008270">
    <property type="term" value="F:zinc ion binding"/>
    <property type="evidence" value="ECO:0007669"/>
    <property type="project" value="InterPro"/>
</dbReference>
<evidence type="ECO:0000256" key="2">
    <source>
        <dbReference type="ARBA" id="ARBA00008334"/>
    </source>
</evidence>
<evidence type="ECO:0000256" key="6">
    <source>
        <dbReference type="SAM" id="MobiDB-lite"/>
    </source>
</evidence>
<feature type="region of interest" description="Disordered" evidence="6">
    <location>
        <begin position="654"/>
        <end position="680"/>
    </location>
</feature>
<dbReference type="PANTHER" id="PTHR13803:SF39">
    <property type="entry name" value="SECRETORY 24AB, ISOFORM A"/>
    <property type="match status" value="1"/>
</dbReference>
<dbReference type="InterPro" id="IPR006896">
    <property type="entry name" value="Sec23/24_trunk_dom"/>
</dbReference>
<gene>
    <name evidence="10" type="ORF">TGRUB_226510</name>
</gene>
<dbReference type="InterPro" id="IPR036175">
    <property type="entry name" value="Sec23/24_helical_dom_sf"/>
</dbReference>
<comment type="similarity">
    <text evidence="2">Belongs to the SEC23/SEC24 family. SEC24 subfamily.</text>
</comment>
<dbReference type="InterPro" id="IPR036180">
    <property type="entry name" value="Gelsolin-like_dom_sf"/>
</dbReference>
<accession>A0A086LW92</accession>
<protein>
    <submittedName>
        <fullName evidence="10">Sec23/Sec24 trunk domain-containing protein</fullName>
    </submittedName>
</protein>
<organism evidence="10 11">
    <name type="scientific">Toxoplasma gondii RUB</name>
    <dbReference type="NCBI Taxonomy" id="935652"/>
    <lineage>
        <taxon>Eukaryota</taxon>
        <taxon>Sar</taxon>
        <taxon>Alveolata</taxon>
        <taxon>Apicomplexa</taxon>
        <taxon>Conoidasida</taxon>
        <taxon>Coccidia</taxon>
        <taxon>Eucoccidiorida</taxon>
        <taxon>Eimeriorina</taxon>
        <taxon>Sarcocystidae</taxon>
        <taxon>Toxoplasma</taxon>
    </lineage>
</organism>
<dbReference type="GO" id="GO:0000139">
    <property type="term" value="C:Golgi membrane"/>
    <property type="evidence" value="ECO:0007669"/>
    <property type="project" value="UniProtKB-SubCell"/>
</dbReference>
<evidence type="ECO:0000313" key="10">
    <source>
        <dbReference type="EMBL" id="KFG60910.1"/>
    </source>
</evidence>
<feature type="compositionally biased region" description="Low complexity" evidence="6">
    <location>
        <begin position="799"/>
        <end position="810"/>
    </location>
</feature>
<feature type="domain" description="Zinc finger Sec23/Sec24-type" evidence="7">
    <location>
        <begin position="682"/>
        <end position="720"/>
    </location>
</feature>
<dbReference type="EMBL" id="AFYV02001773">
    <property type="protein sequence ID" value="KFG60910.1"/>
    <property type="molecule type" value="Genomic_DNA"/>
</dbReference>
<dbReference type="InterPro" id="IPR006900">
    <property type="entry name" value="Sec23/24_helical_dom"/>
</dbReference>
<dbReference type="OrthoDB" id="330006at2759"/>
<dbReference type="SUPFAM" id="SSF53300">
    <property type="entry name" value="vWA-like"/>
    <property type="match status" value="1"/>
</dbReference>
<keyword evidence="3" id="KW-0813">Transport</keyword>
<evidence type="ECO:0000313" key="11">
    <source>
        <dbReference type="Proteomes" id="UP000028834"/>
    </source>
</evidence>
<dbReference type="Gene3D" id="2.30.30.380">
    <property type="entry name" value="Zn-finger domain of Sec23/24"/>
    <property type="match status" value="1"/>
</dbReference>
<dbReference type="Gene3D" id="1.20.120.730">
    <property type="entry name" value="Sec23/Sec24 helical domain"/>
    <property type="match status" value="1"/>
</dbReference>
<feature type="region of interest" description="Disordered" evidence="6">
    <location>
        <begin position="408"/>
        <end position="566"/>
    </location>
</feature>
<feature type="compositionally biased region" description="Polar residues" evidence="6">
    <location>
        <begin position="347"/>
        <end position="361"/>
    </location>
</feature>
<evidence type="ECO:0000256" key="3">
    <source>
        <dbReference type="ARBA" id="ARBA00022448"/>
    </source>
</evidence>
<dbReference type="SUPFAM" id="SSF81995">
    <property type="entry name" value="beta-sandwich domain of Sec23/24"/>
    <property type="match status" value="1"/>
</dbReference>
<dbReference type="GO" id="GO:0030127">
    <property type="term" value="C:COPII vesicle coat"/>
    <property type="evidence" value="ECO:0007669"/>
    <property type="project" value="InterPro"/>
</dbReference>
<dbReference type="Proteomes" id="UP000028834">
    <property type="component" value="Unassembled WGS sequence"/>
</dbReference>
<name>A0A086LW92_TOXGO</name>
<evidence type="ECO:0000259" key="7">
    <source>
        <dbReference type="Pfam" id="PF04810"/>
    </source>
</evidence>
<feature type="compositionally biased region" description="Polar residues" evidence="6">
    <location>
        <begin position="447"/>
        <end position="456"/>
    </location>
</feature>
<feature type="compositionally biased region" description="Polar residues" evidence="6">
    <location>
        <begin position="427"/>
        <end position="437"/>
    </location>
</feature>
<evidence type="ECO:0000259" key="9">
    <source>
        <dbReference type="Pfam" id="PF04815"/>
    </source>
</evidence>
<reference evidence="10 11" key="1">
    <citation type="submission" date="2014-05" db="EMBL/GenBank/DDBJ databases">
        <authorList>
            <person name="Sibley D."/>
            <person name="Venepally P."/>
            <person name="Karamycheva S."/>
            <person name="Hadjithomas M."/>
            <person name="Khan A."/>
            <person name="Brunk B."/>
            <person name="Roos D."/>
            <person name="Caler E."/>
            <person name="Lorenzi H."/>
        </authorList>
    </citation>
    <scope>NUCLEOTIDE SEQUENCE [LARGE SCALE GENOMIC DNA]</scope>
    <source>
        <strain evidence="10 11">RUB</strain>
    </source>
</reference>